<keyword evidence="2" id="KW-0999">Mitochondrion inner membrane</keyword>
<evidence type="ECO:0000256" key="5">
    <source>
        <dbReference type="ARBA" id="ARBA00023136"/>
    </source>
</evidence>
<dbReference type="PIRSF" id="PIRSF000277">
    <property type="entry name" value="COX6A1"/>
    <property type="match status" value="1"/>
</dbReference>
<dbReference type="AlphaFoldDB" id="A0A671FYN5"/>
<dbReference type="OMA" id="CWLHSGH"/>
<evidence type="ECO:0000256" key="3">
    <source>
        <dbReference type="ARBA" id="ARBA00022946"/>
    </source>
</evidence>
<keyword evidence="8" id="KW-1185">Reference proteome</keyword>
<dbReference type="FunCoup" id="A0A671FYN5">
    <property type="interactions" value="501"/>
</dbReference>
<gene>
    <name evidence="7" type="primary">COX6A2</name>
</gene>
<organism evidence="7 8">
    <name type="scientific">Rhinolophus ferrumequinum</name>
    <name type="common">Greater horseshoe bat</name>
    <dbReference type="NCBI Taxonomy" id="59479"/>
    <lineage>
        <taxon>Eukaryota</taxon>
        <taxon>Metazoa</taxon>
        <taxon>Chordata</taxon>
        <taxon>Craniata</taxon>
        <taxon>Vertebrata</taxon>
        <taxon>Euteleostomi</taxon>
        <taxon>Mammalia</taxon>
        <taxon>Eutheria</taxon>
        <taxon>Laurasiatheria</taxon>
        <taxon>Chiroptera</taxon>
        <taxon>Yinpterochiroptera</taxon>
        <taxon>Rhinolophoidea</taxon>
        <taxon>Rhinolophidae</taxon>
        <taxon>Rhinolophinae</taxon>
        <taxon>Rhinolophus</taxon>
    </lineage>
</organism>
<dbReference type="Ensembl" id="ENSRFET00010033319.1">
    <property type="protein sequence ID" value="ENSRFEP00010030720.1"/>
    <property type="gene ID" value="ENSRFEG00010020357.1"/>
</dbReference>
<dbReference type="SUPFAM" id="SSF81411">
    <property type="entry name" value="Mitochondrial cytochrome c oxidase subunit VIa"/>
    <property type="match status" value="2"/>
</dbReference>
<dbReference type="PANTHER" id="PTHR11504">
    <property type="entry name" value="CYTOCHROME C OXIDASE POLYPEPTIDE VIA"/>
    <property type="match status" value="1"/>
</dbReference>
<sequence>MALPLRSLSRGLASAAKGDHGGAGGGTWRLLTFVLALPGVAVCTLNCWLHAGHHERPQFIPYHHLRIRTKVRTRPEALAPGAGAGRGLGVQGDPQADNSLSLSPQPYSWGDGNHTLFHNPHVNPLPTGYERH</sequence>
<dbReference type="GO" id="GO:0006123">
    <property type="term" value="P:mitochondrial electron transport, cytochrome c to oxygen"/>
    <property type="evidence" value="ECO:0007669"/>
    <property type="project" value="TreeGrafter"/>
</dbReference>
<keyword evidence="5" id="KW-0472">Membrane</keyword>
<accession>A0A671FYN5</accession>
<reference evidence="7" key="1">
    <citation type="submission" date="2025-08" db="UniProtKB">
        <authorList>
            <consortium name="Ensembl"/>
        </authorList>
    </citation>
    <scope>IDENTIFICATION</scope>
</reference>
<name>A0A671FYN5_RHIFE</name>
<evidence type="ECO:0000256" key="4">
    <source>
        <dbReference type="ARBA" id="ARBA00023128"/>
    </source>
</evidence>
<dbReference type="GO" id="GO:0030234">
    <property type="term" value="F:enzyme regulator activity"/>
    <property type="evidence" value="ECO:0007669"/>
    <property type="project" value="TreeGrafter"/>
</dbReference>
<protein>
    <submittedName>
        <fullName evidence="7">Cytochrome c oxidase subunit 6A2</fullName>
    </submittedName>
</protein>
<proteinExistence type="predicted"/>
<comment type="subcellular location">
    <subcellularLocation>
        <location evidence="1">Mitochondrion inner membrane</location>
    </subcellularLocation>
</comment>
<keyword evidence="4" id="KW-0496">Mitochondrion</keyword>
<evidence type="ECO:0000256" key="1">
    <source>
        <dbReference type="ARBA" id="ARBA00004273"/>
    </source>
</evidence>
<dbReference type="GeneTree" id="ENSGT00940000162257"/>
<dbReference type="GO" id="GO:0045277">
    <property type="term" value="C:respiratory chain complex IV"/>
    <property type="evidence" value="ECO:0007669"/>
    <property type="project" value="Ensembl"/>
</dbReference>
<reference evidence="7" key="2">
    <citation type="submission" date="2025-09" db="UniProtKB">
        <authorList>
            <consortium name="Ensembl"/>
        </authorList>
    </citation>
    <scope>IDENTIFICATION</scope>
</reference>
<feature type="region of interest" description="Disordered" evidence="6">
    <location>
        <begin position="78"/>
        <end position="103"/>
    </location>
</feature>
<dbReference type="PANTHER" id="PTHR11504:SF1">
    <property type="entry name" value="CYTOCHROME C OXIDASE SUBUNIT 6A2, MITOCHONDRIAL"/>
    <property type="match status" value="1"/>
</dbReference>
<evidence type="ECO:0000313" key="8">
    <source>
        <dbReference type="Proteomes" id="UP000472240"/>
    </source>
</evidence>
<dbReference type="InParanoid" id="A0A671FYN5"/>
<dbReference type="Proteomes" id="UP000472240">
    <property type="component" value="Unplaced"/>
</dbReference>
<evidence type="ECO:0000256" key="6">
    <source>
        <dbReference type="SAM" id="MobiDB-lite"/>
    </source>
</evidence>
<evidence type="ECO:0000313" key="7">
    <source>
        <dbReference type="Ensembl" id="ENSRFEP00010030720.1"/>
    </source>
</evidence>
<evidence type="ECO:0000256" key="2">
    <source>
        <dbReference type="ARBA" id="ARBA00022792"/>
    </source>
</evidence>
<dbReference type="InterPro" id="IPR001349">
    <property type="entry name" value="Cyt_c_oxidase_su6a"/>
</dbReference>
<keyword evidence="3" id="KW-0809">Transit peptide</keyword>
<dbReference type="GO" id="GO:0005743">
    <property type="term" value="C:mitochondrial inner membrane"/>
    <property type="evidence" value="ECO:0007669"/>
    <property type="project" value="UniProtKB-SubCell"/>
</dbReference>
<dbReference type="Gene3D" id="4.10.95.10">
    <property type="entry name" value="Cytochrome c oxidase, subunit VIa"/>
    <property type="match status" value="2"/>
</dbReference>
<dbReference type="InterPro" id="IPR036418">
    <property type="entry name" value="Cyt_c_oxidase_su6a_sf"/>
</dbReference>